<feature type="domain" description="Hemerythrin-like" evidence="1">
    <location>
        <begin position="8"/>
        <end position="125"/>
    </location>
</feature>
<comment type="caution">
    <text evidence="2">The sequence shown here is derived from an EMBL/GenBank/DDBJ whole genome shotgun (WGS) entry which is preliminary data.</text>
</comment>
<accession>A0ABP7GW89</accession>
<evidence type="ECO:0000259" key="1">
    <source>
        <dbReference type="Pfam" id="PF01814"/>
    </source>
</evidence>
<gene>
    <name evidence="2" type="ORF">GCM10022240_29140</name>
</gene>
<reference evidence="3" key="1">
    <citation type="journal article" date="2019" name="Int. J. Syst. Evol. Microbiol.">
        <title>The Global Catalogue of Microorganisms (GCM) 10K type strain sequencing project: providing services to taxonomists for standard genome sequencing and annotation.</title>
        <authorList>
            <consortium name="The Broad Institute Genomics Platform"/>
            <consortium name="The Broad Institute Genome Sequencing Center for Infectious Disease"/>
            <person name="Wu L."/>
            <person name="Ma J."/>
        </authorList>
    </citation>
    <scope>NUCLEOTIDE SEQUENCE [LARGE SCALE GENOMIC DNA]</scope>
    <source>
        <strain evidence="3">JCM 16950</strain>
    </source>
</reference>
<dbReference type="InterPro" id="IPR012312">
    <property type="entry name" value="Hemerythrin-like"/>
</dbReference>
<proteinExistence type="predicted"/>
<keyword evidence="3" id="KW-1185">Reference proteome</keyword>
<dbReference type="Pfam" id="PF01814">
    <property type="entry name" value="Hemerythrin"/>
    <property type="match status" value="1"/>
</dbReference>
<dbReference type="EMBL" id="BAABAF010000010">
    <property type="protein sequence ID" value="GAA3775707.1"/>
    <property type="molecule type" value="Genomic_DNA"/>
</dbReference>
<protein>
    <submittedName>
        <fullName evidence="2">Hemerythrin domain-containing protein</fullName>
    </submittedName>
</protein>
<evidence type="ECO:0000313" key="3">
    <source>
        <dbReference type="Proteomes" id="UP001500540"/>
    </source>
</evidence>
<dbReference type="Gene3D" id="1.20.120.520">
    <property type="entry name" value="nmb1532 protein domain like"/>
    <property type="match status" value="1"/>
</dbReference>
<name>A0ABP7GW89_9MICO</name>
<evidence type="ECO:0000313" key="2">
    <source>
        <dbReference type="EMBL" id="GAA3775707.1"/>
    </source>
</evidence>
<dbReference type="Proteomes" id="UP001500540">
    <property type="component" value="Unassembled WGS sequence"/>
</dbReference>
<organism evidence="2 3">
    <name type="scientific">Microbacterium kribbense</name>
    <dbReference type="NCBI Taxonomy" id="433645"/>
    <lineage>
        <taxon>Bacteria</taxon>
        <taxon>Bacillati</taxon>
        <taxon>Actinomycetota</taxon>
        <taxon>Actinomycetes</taxon>
        <taxon>Micrococcales</taxon>
        <taxon>Microbacteriaceae</taxon>
        <taxon>Microbacterium</taxon>
    </lineage>
</organism>
<sequence length="157" mass="17336">MTEATALADALTREHHEIDTGVEAYIASLDGAADPAPLQAAMHALRRHIYLEERFLFPPLRAGGMMMAIMVMLKEHGQLWRTMDELDAALAAGEDVTALRERCQGMLALLSNHNTKEEPVVYPRADSDLSDEQREQLAQFLADGTFPDGWVCEKAAA</sequence>
<dbReference type="RefSeq" id="WP_344784907.1">
    <property type="nucleotide sequence ID" value="NZ_BAABAF010000010.1"/>
</dbReference>